<evidence type="ECO:0000313" key="1">
    <source>
        <dbReference type="EMBL" id="QLI60539.1"/>
    </source>
</evidence>
<evidence type="ECO:0000313" key="2">
    <source>
        <dbReference type="Proteomes" id="UP000266778"/>
    </source>
</evidence>
<protein>
    <submittedName>
        <fullName evidence="1">Uncharacterized protein</fullName>
    </submittedName>
</protein>
<name>A0A7D5UKQ1_AERCA</name>
<reference evidence="1 2" key="1">
    <citation type="submission" date="2019-04" db="EMBL/GenBank/DDBJ databases">
        <title>Novel transposon Tn6433 variants accelerate the dissemination of tet(E) in Aeromonas under oxytetracycline stresses.</title>
        <authorList>
            <person name="Shi Y."/>
            <person name="Tian Z."/>
            <person name="Zhang Y."/>
            <person name="Zhang H."/>
            <person name="Yang M."/>
        </authorList>
    </citation>
    <scope>NUCLEOTIDE SEQUENCE [LARGE SCALE GENOMIC DNA]</scope>
    <source>
        <strain evidence="1 2">T25-39</strain>
        <plasmid evidence="2">paeca2</plasmid>
    </source>
</reference>
<keyword evidence="1" id="KW-0614">Plasmid</keyword>
<dbReference type="Proteomes" id="UP000266778">
    <property type="component" value="Plasmid pAeca2"/>
</dbReference>
<dbReference type="EMBL" id="CP039628">
    <property type="protein sequence ID" value="QLI60539.1"/>
    <property type="molecule type" value="Genomic_DNA"/>
</dbReference>
<gene>
    <name evidence="1" type="ORF">C1C91_23525</name>
</gene>
<dbReference type="AlphaFoldDB" id="A0A7D5UKQ1"/>
<proteinExistence type="predicted"/>
<geneLocation type="plasmid" evidence="2">
    <name>paeca2</name>
</geneLocation>
<accession>A0A7D5UKQ1</accession>
<sequence length="100" mass="11089">MHEHNLVSTWINLKTSDGSPIKSALDELNSALGLKLTHSRLKEYQTRNAPSKGLARPLRRPSIAIINYILADVLETLLKDDGLSDKRINEVISKVSILGD</sequence>
<organism evidence="1 2">
    <name type="scientific">Aeromonas caviae</name>
    <name type="common">Aeromonas punctata</name>
    <dbReference type="NCBI Taxonomy" id="648"/>
    <lineage>
        <taxon>Bacteria</taxon>
        <taxon>Pseudomonadati</taxon>
        <taxon>Pseudomonadota</taxon>
        <taxon>Gammaproteobacteria</taxon>
        <taxon>Aeromonadales</taxon>
        <taxon>Aeromonadaceae</taxon>
        <taxon>Aeromonas</taxon>
    </lineage>
</organism>